<gene>
    <name evidence="3" type="ORF">IPMB12_11820</name>
</gene>
<evidence type="ECO:0000256" key="2">
    <source>
        <dbReference type="SAM" id="SignalP"/>
    </source>
</evidence>
<dbReference type="InterPro" id="IPR025060">
    <property type="entry name" value="DUF3999"/>
</dbReference>
<keyword evidence="4" id="KW-1185">Reference proteome</keyword>
<keyword evidence="1" id="KW-1133">Transmembrane helix</keyword>
<keyword evidence="1" id="KW-0472">Membrane</keyword>
<proteinExistence type="predicted"/>
<keyword evidence="1" id="KW-0812">Transmembrane</keyword>
<dbReference type="Pfam" id="PF13163">
    <property type="entry name" value="DUF3999"/>
    <property type="match status" value="1"/>
</dbReference>
<feature type="signal peptide" evidence="2">
    <location>
        <begin position="1"/>
        <end position="22"/>
    </location>
</feature>
<reference evidence="3 4" key="1">
    <citation type="submission" date="2020-03" db="EMBL/GenBank/DDBJ databases">
        <title>Complete genome sequence of Orbus sp. IPMB12 (BCRC 80908).</title>
        <authorList>
            <person name="Lo W.-S."/>
            <person name="Chang T.-H."/>
            <person name="Kuo C.-H."/>
        </authorList>
    </citation>
    <scope>NUCLEOTIDE SEQUENCE [LARGE SCALE GENOMIC DNA]</scope>
    <source>
        <strain evidence="3 4">IPMB12</strain>
    </source>
</reference>
<evidence type="ECO:0000313" key="4">
    <source>
        <dbReference type="Proteomes" id="UP000501168"/>
    </source>
</evidence>
<dbReference type="InParanoid" id="A0A6G9IF35"/>
<dbReference type="AlphaFoldDB" id="A0A6G9IF35"/>
<accession>A0A6G9IF35</accession>
<keyword evidence="2" id="KW-0732">Signal</keyword>
<evidence type="ECO:0000313" key="3">
    <source>
        <dbReference type="EMBL" id="QIQ22314.1"/>
    </source>
</evidence>
<sequence length="464" mass="52154">MSKSLNITTLAGLLFVSSFAMAEPSVMTPNDYAYGAKIVLTDNTSAFSQLELSKDVYLQTASPQLTDLRVFNRSGQLVPFAVTYTQKPQERLPDVPMTIYRLQNNESQNSTTESNKYSVSVNGKDVNVYIDNQAYTGKRRYTETYLLQAPADMKYSQPFNGVKFQWEEENRNWQANISLSTASDLKNWYSLVSQDTIMELHSENNTTLKREVVDFSYSTKNKNWLLTIYSDNPLPKLSGVSALQAPERSYNELISFDFTLESSDSAQATYALPSAQPLYDLSISLSAYNTVQPTAIFYKTSDDREEWIKLEDRVLSSMSATNNNTITFARNVPPLVKYIQLRAINSAWNNPPTVSGTRPQMRIVFNSANNGPFILAWGRHNQESVALQINSLLPATQDIRDIPYAFLGENITLGGEKALLPDQPESSGIPRWVIWAGLIAGALLLVFIAFKLAKELKKEQKNNE</sequence>
<feature type="transmembrane region" description="Helical" evidence="1">
    <location>
        <begin position="432"/>
        <end position="453"/>
    </location>
</feature>
<dbReference type="Proteomes" id="UP000501168">
    <property type="component" value="Chromosome"/>
</dbReference>
<evidence type="ECO:0000256" key="1">
    <source>
        <dbReference type="SAM" id="Phobius"/>
    </source>
</evidence>
<protein>
    <submittedName>
        <fullName evidence="3">DUF3999 domain-containing protein</fullName>
    </submittedName>
</protein>
<feature type="chain" id="PRO_5026254508" evidence="2">
    <location>
        <begin position="23"/>
        <end position="464"/>
    </location>
</feature>
<organism evidence="3 4">
    <name type="scientific">Zophobihabitans entericus</name>
    <dbReference type="NCBI Taxonomy" id="1635327"/>
    <lineage>
        <taxon>Bacteria</taxon>
        <taxon>Pseudomonadati</taxon>
        <taxon>Pseudomonadota</taxon>
        <taxon>Gammaproteobacteria</taxon>
        <taxon>Orbales</taxon>
        <taxon>Orbaceae</taxon>
        <taxon>Zophobihabitans</taxon>
    </lineage>
</organism>
<dbReference type="EMBL" id="CP050253">
    <property type="protein sequence ID" value="QIQ22314.1"/>
    <property type="molecule type" value="Genomic_DNA"/>
</dbReference>
<dbReference type="KEGG" id="orb:IPMB12_11820"/>
<name>A0A6G9IF35_9GAMM</name>
<dbReference type="RefSeq" id="WP_166917610.1">
    <property type="nucleotide sequence ID" value="NZ_CP050253.1"/>
</dbReference>